<dbReference type="Proteomes" id="UP000008044">
    <property type="component" value="Chromosome"/>
</dbReference>
<dbReference type="KEGG" id="pec:W5S_0368"/>
<evidence type="ECO:0000313" key="3">
    <source>
        <dbReference type="Proteomes" id="UP000008044"/>
    </source>
</evidence>
<dbReference type="eggNOG" id="ENOG5032N6B">
    <property type="taxonomic scope" value="Bacteria"/>
</dbReference>
<dbReference type="HOGENOM" id="CLU_149896_0_0_6"/>
<reference evidence="2" key="4">
    <citation type="submission" date="2024-05" db="EMBL/GenBank/DDBJ databases">
        <title>Identification of Pectobacterium versatile causing blackleg of potato from New York State with a whole genome sequencing approach.</title>
        <authorList>
            <person name="Ma X."/>
            <person name="Swingle B."/>
        </authorList>
    </citation>
    <scope>NUCLEOTIDE SEQUENCE</scope>
    <source>
        <strain evidence="2">NY1588A</strain>
    </source>
</reference>
<sequence>MNEINNICNDLGLPIGDNFTQDWAYELSDEYRTEEWLDKYITAYLNNGYSVSSKNELMTLCLDVTNDLLSTGTSVINATIIKVLNTLIDNYQQHVDLINYWSLDDEPLEDCFALTPEIRKLKKY</sequence>
<dbReference type="Proteomes" id="UP001194579">
    <property type="component" value="Unassembled WGS sequence"/>
</dbReference>
<protein>
    <submittedName>
        <fullName evidence="1">Uncharacterized protein</fullName>
    </submittedName>
</protein>
<name>A0A0H3I3U2_PECPM</name>
<dbReference type="EMBL" id="WABS01000138">
    <property type="protein sequence ID" value="MBI0557518.1"/>
    <property type="molecule type" value="Genomic_DNA"/>
</dbReference>
<dbReference type="AlphaFoldDB" id="A0A0H3I3U2"/>
<accession>A0A0H3I3U2</accession>
<reference evidence="4" key="3">
    <citation type="submission" date="2023-07" db="EMBL/GenBank/DDBJ databases">
        <title>Identification of Pectobacterium versatile causing blackleg of potato from New York State with a whole genome sequencing approach.</title>
        <authorList>
            <person name="Ma X."/>
            <person name="Swingle B."/>
        </authorList>
    </citation>
    <scope>NUCLEOTIDE SEQUENCE [LARGE SCALE GENOMIC DNA]</scope>
    <source>
        <strain evidence="4">NY1588A</strain>
    </source>
</reference>
<evidence type="ECO:0000313" key="1">
    <source>
        <dbReference type="EMBL" id="AFI88495.1"/>
    </source>
</evidence>
<reference evidence="1" key="2">
    <citation type="submission" date="2012-03" db="EMBL/GenBank/DDBJ databases">
        <authorList>
            <person name="Koskinen P."/>
            <person name="Laine P."/>
            <person name="Niemi O."/>
            <person name="Nykyri J."/>
            <person name="Harjunpaa H."/>
            <person name="Auvinen P."/>
            <person name="Paulin L."/>
            <person name="Pirhonen M."/>
            <person name="Palva T."/>
            <person name="Holm L."/>
        </authorList>
    </citation>
    <scope>NUCLEOTIDE SEQUENCE</scope>
    <source>
        <strain evidence="1">SCC3193</strain>
    </source>
</reference>
<dbReference type="EMBL" id="CP003415">
    <property type="protein sequence ID" value="AFI88495.1"/>
    <property type="molecule type" value="Genomic_DNA"/>
</dbReference>
<evidence type="ECO:0000313" key="4">
    <source>
        <dbReference type="Proteomes" id="UP001194579"/>
    </source>
</evidence>
<gene>
    <name evidence="1" type="ordered locus">W5S_0368</name>
    <name evidence="2" type="ORF">F6Q06_24185</name>
</gene>
<dbReference type="RefSeq" id="WP_014698544.1">
    <property type="nucleotide sequence ID" value="NC_017845.1"/>
</dbReference>
<keyword evidence="4" id="KW-1185">Reference proteome</keyword>
<reference evidence="1 3" key="1">
    <citation type="journal article" date="2012" name="J. Bacteriol.">
        <title>Genome sequence of Pectobacterium sp. strain SCC3193.</title>
        <authorList>
            <person name="Koskinen J.P."/>
            <person name="Laine P."/>
            <person name="Niemi O."/>
            <person name="Nykyri J."/>
            <person name="Harjunpaa H."/>
            <person name="Auvinen P."/>
            <person name="Paulin L."/>
            <person name="Pirhonen M."/>
            <person name="Palva T."/>
            <person name="Holm L."/>
        </authorList>
    </citation>
    <scope>NUCLEOTIDE SEQUENCE [LARGE SCALE GENOMIC DNA]</scope>
    <source>
        <strain evidence="1 3">SCC3193</strain>
    </source>
</reference>
<dbReference type="STRING" id="1905730.W5S_0368"/>
<evidence type="ECO:0000313" key="2">
    <source>
        <dbReference type="EMBL" id="MBI0557518.1"/>
    </source>
</evidence>
<organism evidence="1 3">
    <name type="scientific">Pectobacterium parmentieri</name>
    <dbReference type="NCBI Taxonomy" id="1905730"/>
    <lineage>
        <taxon>Bacteria</taxon>
        <taxon>Pseudomonadati</taxon>
        <taxon>Pseudomonadota</taxon>
        <taxon>Gammaproteobacteria</taxon>
        <taxon>Enterobacterales</taxon>
        <taxon>Pectobacteriaceae</taxon>
        <taxon>Pectobacterium</taxon>
    </lineage>
</organism>
<proteinExistence type="predicted"/>